<evidence type="ECO:0000313" key="2">
    <source>
        <dbReference type="Proteomes" id="UP000234323"/>
    </source>
</evidence>
<accession>A0A2I1FYV4</accession>
<gene>
    <name evidence="1" type="ORF">RhiirA4_393605</name>
</gene>
<organism evidence="1 2">
    <name type="scientific">Rhizophagus irregularis</name>
    <dbReference type="NCBI Taxonomy" id="588596"/>
    <lineage>
        <taxon>Eukaryota</taxon>
        <taxon>Fungi</taxon>
        <taxon>Fungi incertae sedis</taxon>
        <taxon>Mucoromycota</taxon>
        <taxon>Glomeromycotina</taxon>
        <taxon>Glomeromycetes</taxon>
        <taxon>Glomerales</taxon>
        <taxon>Glomeraceae</taxon>
        <taxon>Rhizophagus</taxon>
    </lineage>
</organism>
<keyword evidence="2" id="KW-1185">Reference proteome</keyword>
<dbReference type="EMBL" id="LLXI01000067">
    <property type="protein sequence ID" value="PKY39543.1"/>
    <property type="molecule type" value="Genomic_DNA"/>
</dbReference>
<comment type="caution">
    <text evidence="1">The sequence shown here is derived from an EMBL/GenBank/DDBJ whole genome shotgun (WGS) entry which is preliminary data.</text>
</comment>
<reference evidence="1 2" key="1">
    <citation type="submission" date="2015-10" db="EMBL/GenBank/DDBJ databases">
        <title>Genome analyses suggest a sexual origin of heterokaryosis in a supposedly ancient asexual fungus.</title>
        <authorList>
            <person name="Ropars J."/>
            <person name="Sedzielewska K."/>
            <person name="Noel J."/>
            <person name="Charron P."/>
            <person name="Farinelli L."/>
            <person name="Marton T."/>
            <person name="Kruger M."/>
            <person name="Pelin A."/>
            <person name="Brachmann A."/>
            <person name="Corradi N."/>
        </authorList>
    </citation>
    <scope>NUCLEOTIDE SEQUENCE [LARGE SCALE GENOMIC DNA]</scope>
    <source>
        <strain evidence="1 2">A4</strain>
    </source>
</reference>
<evidence type="ECO:0000313" key="1">
    <source>
        <dbReference type="EMBL" id="PKY39543.1"/>
    </source>
</evidence>
<name>A0A2I1FYV4_9GLOM</name>
<protein>
    <submittedName>
        <fullName evidence="1">Uncharacterized protein</fullName>
    </submittedName>
</protein>
<dbReference type="Proteomes" id="UP000234323">
    <property type="component" value="Unassembled WGS sequence"/>
</dbReference>
<dbReference type="AlphaFoldDB" id="A0A2I1FYV4"/>
<proteinExistence type="predicted"/>
<sequence length="62" mass="7124">MARAVFKDQLSYNDITINLPILKLLAPSKQSRAKKLQDPISVQVFWIQLSGKTQDNIIYSYI</sequence>